<keyword evidence="4 8" id="KW-0812">Transmembrane</keyword>
<protein>
    <submittedName>
        <fullName evidence="10">MFS general substrate transporter</fullName>
    </submittedName>
</protein>
<dbReference type="FunFam" id="1.20.1720.10:FF:000013">
    <property type="entry name" value="Related to multidrug resistance proteins"/>
    <property type="match status" value="1"/>
</dbReference>
<dbReference type="SUPFAM" id="SSF103473">
    <property type="entry name" value="MFS general substrate transporter"/>
    <property type="match status" value="1"/>
</dbReference>
<dbReference type="Pfam" id="PF07690">
    <property type="entry name" value="MFS_1"/>
    <property type="match status" value="1"/>
</dbReference>
<feature type="transmembrane region" description="Helical" evidence="8">
    <location>
        <begin position="247"/>
        <end position="264"/>
    </location>
</feature>
<dbReference type="AlphaFoldDB" id="A0A9P3GCJ2"/>
<dbReference type="PANTHER" id="PTHR23501">
    <property type="entry name" value="MAJOR FACILITATOR SUPERFAMILY"/>
    <property type="match status" value="1"/>
</dbReference>
<evidence type="ECO:0000256" key="6">
    <source>
        <dbReference type="ARBA" id="ARBA00023136"/>
    </source>
</evidence>
<feature type="transmembrane region" description="Helical" evidence="8">
    <location>
        <begin position="514"/>
        <end position="534"/>
    </location>
</feature>
<evidence type="ECO:0000259" key="9">
    <source>
        <dbReference type="PROSITE" id="PS50850"/>
    </source>
</evidence>
<keyword evidence="3" id="KW-0813">Transport</keyword>
<evidence type="ECO:0000256" key="8">
    <source>
        <dbReference type="SAM" id="Phobius"/>
    </source>
</evidence>
<evidence type="ECO:0000256" key="7">
    <source>
        <dbReference type="SAM" id="MobiDB-lite"/>
    </source>
</evidence>
<sequence length="597" mass="63594">MVSAQQESASVELEKQAIDASEKVGPATPTTATQEKRAWADDVQDIPKNNLPLVFFSLLLATFLAALDQTIVATALPTIVAELKGGQNYSWVGSAYLLASAALSSFYGKFSDLVGRKLVLYPVIVIFLVGSALCGAAQSMTWLILARALQGIGGGGIFQMVNIVVGDIVPLEKRATFGGYSGALWGIASIIGPLVGGAFTDHVSWRWCFFVNLPTGGVALACLFFTLHLNPPQHRKSVRAHVAEFDFLGLALIVGGVVCVLIGFNQSEQSWRSPATIALLAVGCALLLAAAVWEGVTTRSPIIPPRLFRTRTTAILLVTVFIHGFAFFGASYYLPVYYQVLGASATRAGIEILPYSLATCAISLVVGFLISATGAVRPVLWGSYIFMTLGFGLMIMLDEASSLARQVIFTFLAGLGTGGLFFPPIILMQAAMPVRDMATSTATLGLLRQLGSTVGVAVGQTIWSTALRKKLALIPGAAVDTSSANLADSIRQINALEPLALRRAVQHAYTKSVALIWIVDTPLVGLCMVLVLFLKHYTLKRKARPAQDVEDRAADGATERKDADPAALEELPSSAPTIIEESRDSSEKAFVRDTDAA</sequence>
<feature type="transmembrane region" description="Helical" evidence="8">
    <location>
        <begin position="313"/>
        <end position="334"/>
    </location>
</feature>
<dbReference type="PANTHER" id="PTHR23501:SF102">
    <property type="entry name" value="DRUG TRANSPORTER, PUTATIVE (AFU_ORTHOLOGUE AFUA_3G08530)-RELATED"/>
    <property type="match status" value="1"/>
</dbReference>
<evidence type="ECO:0000256" key="1">
    <source>
        <dbReference type="ARBA" id="ARBA00004127"/>
    </source>
</evidence>
<feature type="compositionally biased region" description="Basic and acidic residues" evidence="7">
    <location>
        <begin position="545"/>
        <end position="564"/>
    </location>
</feature>
<feature type="transmembrane region" description="Helical" evidence="8">
    <location>
        <begin position="379"/>
        <end position="397"/>
    </location>
</feature>
<gene>
    <name evidence="10" type="ORF">PsYK624_094060</name>
</gene>
<keyword evidence="5 8" id="KW-1133">Transmembrane helix</keyword>
<keyword evidence="6 8" id="KW-0472">Membrane</keyword>
<dbReference type="InterPro" id="IPR020846">
    <property type="entry name" value="MFS_dom"/>
</dbReference>
<feature type="transmembrane region" description="Helical" evidence="8">
    <location>
        <begin position="409"/>
        <end position="431"/>
    </location>
</feature>
<dbReference type="GO" id="GO:0012505">
    <property type="term" value="C:endomembrane system"/>
    <property type="evidence" value="ECO:0007669"/>
    <property type="project" value="UniProtKB-SubCell"/>
</dbReference>
<feature type="transmembrane region" description="Helical" evidence="8">
    <location>
        <begin position="88"/>
        <end position="107"/>
    </location>
</feature>
<evidence type="ECO:0000313" key="10">
    <source>
        <dbReference type="EMBL" id="GJE93247.1"/>
    </source>
</evidence>
<dbReference type="OrthoDB" id="10021397at2759"/>
<comment type="subcellular location">
    <subcellularLocation>
        <location evidence="1">Endomembrane system</location>
        <topology evidence="1">Multi-pass membrane protein</topology>
    </subcellularLocation>
</comment>
<evidence type="ECO:0000256" key="4">
    <source>
        <dbReference type="ARBA" id="ARBA00022692"/>
    </source>
</evidence>
<feature type="compositionally biased region" description="Basic and acidic residues" evidence="7">
    <location>
        <begin position="580"/>
        <end position="597"/>
    </location>
</feature>
<feature type="domain" description="Major facilitator superfamily (MFS) profile" evidence="9">
    <location>
        <begin position="54"/>
        <end position="539"/>
    </location>
</feature>
<evidence type="ECO:0000313" key="11">
    <source>
        <dbReference type="Proteomes" id="UP000703269"/>
    </source>
</evidence>
<keyword evidence="11" id="KW-1185">Reference proteome</keyword>
<feature type="transmembrane region" description="Helical" evidence="8">
    <location>
        <begin position="177"/>
        <end position="195"/>
    </location>
</feature>
<comment type="similarity">
    <text evidence="2">Belongs to the major facilitator superfamily.</text>
</comment>
<comment type="caution">
    <text evidence="10">The sequence shown here is derived from an EMBL/GenBank/DDBJ whole genome shotgun (WGS) entry which is preliminary data.</text>
</comment>
<feature type="transmembrane region" description="Helical" evidence="8">
    <location>
        <begin position="144"/>
        <end position="165"/>
    </location>
</feature>
<feature type="transmembrane region" description="Helical" evidence="8">
    <location>
        <begin position="119"/>
        <end position="137"/>
    </location>
</feature>
<feature type="transmembrane region" description="Helical" evidence="8">
    <location>
        <begin position="207"/>
        <end position="227"/>
    </location>
</feature>
<feature type="transmembrane region" description="Helical" evidence="8">
    <location>
        <begin position="355"/>
        <end position="373"/>
    </location>
</feature>
<feature type="region of interest" description="Disordered" evidence="7">
    <location>
        <begin position="545"/>
        <end position="597"/>
    </location>
</feature>
<dbReference type="GO" id="GO:0005886">
    <property type="term" value="C:plasma membrane"/>
    <property type="evidence" value="ECO:0007669"/>
    <property type="project" value="TreeGrafter"/>
</dbReference>
<name>A0A9P3GCJ2_9APHY</name>
<proteinExistence type="inferred from homology"/>
<dbReference type="Gene3D" id="1.20.1720.10">
    <property type="entry name" value="Multidrug resistance protein D"/>
    <property type="match status" value="1"/>
</dbReference>
<dbReference type="EMBL" id="BPQB01000031">
    <property type="protein sequence ID" value="GJE93247.1"/>
    <property type="molecule type" value="Genomic_DNA"/>
</dbReference>
<reference evidence="10 11" key="1">
    <citation type="submission" date="2021-08" db="EMBL/GenBank/DDBJ databases">
        <title>Draft Genome Sequence of Phanerochaete sordida strain YK-624.</title>
        <authorList>
            <person name="Mori T."/>
            <person name="Dohra H."/>
            <person name="Suzuki T."/>
            <person name="Kawagishi H."/>
            <person name="Hirai H."/>
        </authorList>
    </citation>
    <scope>NUCLEOTIDE SEQUENCE [LARGE SCALE GENOMIC DNA]</scope>
    <source>
        <strain evidence="10 11">YK-624</strain>
    </source>
</reference>
<dbReference type="Gene3D" id="1.20.1250.20">
    <property type="entry name" value="MFS general substrate transporter like domains"/>
    <property type="match status" value="1"/>
</dbReference>
<dbReference type="GO" id="GO:0022857">
    <property type="term" value="F:transmembrane transporter activity"/>
    <property type="evidence" value="ECO:0007669"/>
    <property type="project" value="InterPro"/>
</dbReference>
<dbReference type="InterPro" id="IPR036259">
    <property type="entry name" value="MFS_trans_sf"/>
</dbReference>
<feature type="transmembrane region" description="Helical" evidence="8">
    <location>
        <begin position="276"/>
        <end position="293"/>
    </location>
</feature>
<dbReference type="InterPro" id="IPR011701">
    <property type="entry name" value="MFS"/>
</dbReference>
<feature type="transmembrane region" description="Helical" evidence="8">
    <location>
        <begin position="53"/>
        <end position="76"/>
    </location>
</feature>
<evidence type="ECO:0000256" key="5">
    <source>
        <dbReference type="ARBA" id="ARBA00022989"/>
    </source>
</evidence>
<evidence type="ECO:0000256" key="3">
    <source>
        <dbReference type="ARBA" id="ARBA00022448"/>
    </source>
</evidence>
<evidence type="ECO:0000256" key="2">
    <source>
        <dbReference type="ARBA" id="ARBA00008335"/>
    </source>
</evidence>
<organism evidence="10 11">
    <name type="scientific">Phanerochaete sordida</name>
    <dbReference type="NCBI Taxonomy" id="48140"/>
    <lineage>
        <taxon>Eukaryota</taxon>
        <taxon>Fungi</taxon>
        <taxon>Dikarya</taxon>
        <taxon>Basidiomycota</taxon>
        <taxon>Agaricomycotina</taxon>
        <taxon>Agaricomycetes</taxon>
        <taxon>Polyporales</taxon>
        <taxon>Phanerochaetaceae</taxon>
        <taxon>Phanerochaete</taxon>
    </lineage>
</organism>
<dbReference type="CDD" id="cd17502">
    <property type="entry name" value="MFS_Azr1_MDR_like"/>
    <property type="match status" value="1"/>
</dbReference>
<dbReference type="PROSITE" id="PS50850">
    <property type="entry name" value="MFS"/>
    <property type="match status" value="1"/>
</dbReference>
<dbReference type="Proteomes" id="UP000703269">
    <property type="component" value="Unassembled WGS sequence"/>
</dbReference>
<accession>A0A9P3GCJ2</accession>